<feature type="compositionally biased region" description="Basic and acidic residues" evidence="1">
    <location>
        <begin position="376"/>
        <end position="385"/>
    </location>
</feature>
<dbReference type="RefSeq" id="XP_022671892.1">
    <property type="nucleotide sequence ID" value="XM_022816157.1"/>
</dbReference>
<accession>A0A7M7KWS3</accession>
<feature type="compositionally biased region" description="Polar residues" evidence="1">
    <location>
        <begin position="359"/>
        <end position="371"/>
    </location>
</feature>
<feature type="compositionally biased region" description="Low complexity" evidence="1">
    <location>
        <begin position="225"/>
        <end position="235"/>
    </location>
</feature>
<evidence type="ECO:0000313" key="3">
    <source>
        <dbReference type="Proteomes" id="UP000594260"/>
    </source>
</evidence>
<feature type="compositionally biased region" description="Basic residues" evidence="1">
    <location>
        <begin position="19"/>
        <end position="34"/>
    </location>
</feature>
<evidence type="ECO:0000256" key="1">
    <source>
        <dbReference type="SAM" id="MobiDB-lite"/>
    </source>
</evidence>
<feature type="compositionally biased region" description="Polar residues" evidence="1">
    <location>
        <begin position="1"/>
        <end position="13"/>
    </location>
</feature>
<feature type="region of interest" description="Disordered" evidence="1">
    <location>
        <begin position="517"/>
        <end position="568"/>
    </location>
</feature>
<organism evidence="2 3">
    <name type="scientific">Varroa destructor</name>
    <name type="common">Honeybee mite</name>
    <dbReference type="NCBI Taxonomy" id="109461"/>
    <lineage>
        <taxon>Eukaryota</taxon>
        <taxon>Metazoa</taxon>
        <taxon>Ecdysozoa</taxon>
        <taxon>Arthropoda</taxon>
        <taxon>Chelicerata</taxon>
        <taxon>Arachnida</taxon>
        <taxon>Acari</taxon>
        <taxon>Parasitiformes</taxon>
        <taxon>Mesostigmata</taxon>
        <taxon>Gamasina</taxon>
        <taxon>Dermanyssoidea</taxon>
        <taxon>Varroidae</taxon>
        <taxon>Varroa</taxon>
    </lineage>
</organism>
<feature type="region of interest" description="Disordered" evidence="1">
    <location>
        <begin position="213"/>
        <end position="310"/>
    </location>
</feature>
<feature type="compositionally biased region" description="Polar residues" evidence="1">
    <location>
        <begin position="270"/>
        <end position="292"/>
    </location>
</feature>
<dbReference type="AlphaFoldDB" id="A0A7M7KWS3"/>
<dbReference type="OrthoDB" id="6513123at2759"/>
<dbReference type="InterPro" id="IPR015943">
    <property type="entry name" value="WD40/YVTN_repeat-like_dom_sf"/>
</dbReference>
<sequence>MAGTSVNSASHVSVNLPRRPPRHSRNQTPRRQHYTRGVPPFSGDNGRSRLSRSLPRASWGDGATPYETNEPPPFHAENSRTYSNHRSNNNSHQQYHNGNGRQPSTRVWWAPFSSLDHAPPSLLPRECTTCKVTPSTVWGMVEHFCQIEHCENVLAHRQAELERHGRGGPRLMCELCRVSLPNIQTTWHHFAGSKHRNNLQSIKLDLRNSGCTDVPNDSASDNRSDGVSGRSSSRGDSIEENTQDDEDQNRSPKPEATDEGDRKRRESKTSNELMSTKLLQQPPQSTCTNSDTNNKDRWKQPALMSIRSPNSLKDELDVLLKETDDEGRKCAESGSGKDFRKHQYFLSSEEERSDDESAFRNTNQENGQRIATSLAEDPRTPEARPKVPRPLVGSTGKSLVDKRKDILSKLSNCTDVRDLAKQLRQIGRGADEKQKTARKRLPGVAYTNRDIEKQETFGEARAKQVIPETAITIEEPESVCLKRESPKDISGVFGTGTQASSPTKLRVKNENNEDCAIVAAPPAPPPQMISDSEEGEQEQPPQDMSPRLASSTSQYSHVQPPAGPQVLPNDDIVRLAALTSEETAGQERLRYLSHTLPRVEALLGFLRQEEQATIAQLELIRAAKNRIATAVGQGPQPPQGAEIFGPSQILNAILHPAPRNPDNLAWLFNNTRPQRTSINYNLQNVLGSLGAASSPVTSLAPAPLFNGVINDSINGSFDHTTPQSATSLDTRKRSNVSPGVWAKRSKSAEVQLDEQLHSEQVLAVKLSGDFVYSSSRDGVVKRTPLSDGGGSVVIYRHCGQDSNSNLKRVCAYMLEISVHKKMQIVKLLTGSDDCALRVFDGDSGHLMKVIPVQARVLCGFIAWQKIYIGLKSGYIQVYNLLDQRFIVESEVRQVPKFVAATQVTSSKHIVVVTQDNAMMLRDAGTLFLLYAVDKRDQKITGLIVRDENILLAGESKVYVFDKGGRLCREVELDEEIFGAVMFESCLFVASVAGSLNGLKWKELIGGQVQRKSQLSWTAAFATVAASKPSTSAASADSNAAEVLVALHCDEGSKRLAIATESGRVAVFDAGLASTSDTDNDENPNS</sequence>
<evidence type="ECO:0000313" key="2">
    <source>
        <dbReference type="EnsemblMetazoa" id="XP_022671892"/>
    </source>
</evidence>
<dbReference type="Gene3D" id="2.130.10.10">
    <property type="entry name" value="YVTN repeat-like/Quinoprotein amine dehydrogenase"/>
    <property type="match status" value="1"/>
</dbReference>
<feature type="compositionally biased region" description="Basic and acidic residues" evidence="1">
    <location>
        <begin position="248"/>
        <end position="269"/>
    </location>
</feature>
<dbReference type="EnsemblMetazoa" id="XM_022816157">
    <property type="protein sequence ID" value="XP_022671892"/>
    <property type="gene ID" value="LOC111254859"/>
</dbReference>
<feature type="compositionally biased region" description="Low complexity" evidence="1">
    <location>
        <begin position="79"/>
        <end position="100"/>
    </location>
</feature>
<proteinExistence type="predicted"/>
<feature type="region of interest" description="Disordered" evidence="1">
    <location>
        <begin position="1"/>
        <end position="103"/>
    </location>
</feature>
<feature type="region of interest" description="Disordered" evidence="1">
    <location>
        <begin position="347"/>
        <end position="397"/>
    </location>
</feature>
<dbReference type="Proteomes" id="UP000594260">
    <property type="component" value="Unplaced"/>
</dbReference>
<dbReference type="KEGG" id="vde:111254859"/>
<feature type="compositionally biased region" description="Acidic residues" evidence="1">
    <location>
        <begin position="238"/>
        <end position="247"/>
    </location>
</feature>
<dbReference type="GeneID" id="111254859"/>
<keyword evidence="3" id="KW-1185">Reference proteome</keyword>
<protein>
    <submittedName>
        <fullName evidence="2">Uncharacterized protein</fullName>
    </submittedName>
</protein>
<dbReference type="InParanoid" id="A0A7M7KWS3"/>
<dbReference type="SUPFAM" id="SSF50978">
    <property type="entry name" value="WD40 repeat-like"/>
    <property type="match status" value="1"/>
</dbReference>
<name>A0A7M7KWS3_VARDE</name>
<feature type="compositionally biased region" description="Polar residues" evidence="1">
    <location>
        <begin position="548"/>
        <end position="557"/>
    </location>
</feature>
<reference evidence="2" key="1">
    <citation type="submission" date="2021-01" db="UniProtKB">
        <authorList>
            <consortium name="EnsemblMetazoa"/>
        </authorList>
    </citation>
    <scope>IDENTIFICATION</scope>
</reference>
<dbReference type="InterPro" id="IPR036322">
    <property type="entry name" value="WD40_repeat_dom_sf"/>
</dbReference>